<protein>
    <submittedName>
        <fullName evidence="3">LLM class flavin-dependent oxidoreductase</fullName>
    </submittedName>
</protein>
<evidence type="ECO:0000313" key="4">
    <source>
        <dbReference type="Proteomes" id="UP000270299"/>
    </source>
</evidence>
<evidence type="ECO:0000313" key="3">
    <source>
        <dbReference type="EMBL" id="RLP68304.1"/>
    </source>
</evidence>
<dbReference type="AlphaFoldDB" id="A0A3L6ZJY4"/>
<name>A0A3L6ZJY4_9MICO</name>
<accession>A0A3L6ZJY4</accession>
<feature type="domain" description="Luciferase-like" evidence="2">
    <location>
        <begin position="20"/>
        <end position="288"/>
    </location>
</feature>
<sequence>MTPRDASQPRIGVRFEPDWAPERLPEFARWAEAAGFDELWFSEDLPWAGGIAMAATALAVTDRIHVGLGLLPATTRNVATAAMEIATLARLAPGRLSIGLGTGIPSWMQEIGADVPRRFAALEETAVALRRLLAGEEVTVDGHHVHLDAVRLGFAPEQMPQIVLGTTGPLGLRITGRSSDGVLLPEIATPDAVRWVRDEMAAPEGSGRALLLAMTSLGDDREQALAEVRTRVQRLVDFRVFDRLTEIAGMGADGSGELTDEILQSLAVAGTPEDGARAIAGWAEAGADTIILVAGADDPIASYQRFADDVFPRIGR</sequence>
<keyword evidence="4" id="KW-1185">Reference proteome</keyword>
<comment type="caution">
    <text evidence="3">The sequence shown here is derived from an EMBL/GenBank/DDBJ whole genome shotgun (WGS) entry which is preliminary data.</text>
</comment>
<dbReference type="EMBL" id="RCUV01000021">
    <property type="protein sequence ID" value="RLP68304.1"/>
    <property type="molecule type" value="Genomic_DNA"/>
</dbReference>
<dbReference type="PANTHER" id="PTHR43244:SF1">
    <property type="entry name" value="5,10-METHYLENETETRAHYDROMETHANOPTERIN REDUCTASE"/>
    <property type="match status" value="1"/>
</dbReference>
<dbReference type="Pfam" id="PF00296">
    <property type="entry name" value="Bac_luciferase"/>
    <property type="match status" value="1"/>
</dbReference>
<dbReference type="Gene3D" id="3.20.20.30">
    <property type="entry name" value="Luciferase-like domain"/>
    <property type="match status" value="1"/>
</dbReference>
<evidence type="ECO:0000256" key="1">
    <source>
        <dbReference type="ARBA" id="ARBA00023002"/>
    </source>
</evidence>
<dbReference type="InterPro" id="IPR036661">
    <property type="entry name" value="Luciferase-like_sf"/>
</dbReference>
<dbReference type="GO" id="GO:0016705">
    <property type="term" value="F:oxidoreductase activity, acting on paired donors, with incorporation or reduction of molecular oxygen"/>
    <property type="evidence" value="ECO:0007669"/>
    <property type="project" value="InterPro"/>
</dbReference>
<dbReference type="PANTHER" id="PTHR43244">
    <property type="match status" value="1"/>
</dbReference>
<evidence type="ECO:0000259" key="2">
    <source>
        <dbReference type="Pfam" id="PF00296"/>
    </source>
</evidence>
<dbReference type="RefSeq" id="WP_121673915.1">
    <property type="nucleotide sequence ID" value="NZ_BMXM01000003.1"/>
</dbReference>
<organism evidence="3 4">
    <name type="scientific">Mycetocola manganoxydans</name>
    <dbReference type="NCBI Taxonomy" id="699879"/>
    <lineage>
        <taxon>Bacteria</taxon>
        <taxon>Bacillati</taxon>
        <taxon>Actinomycetota</taxon>
        <taxon>Actinomycetes</taxon>
        <taxon>Micrococcales</taxon>
        <taxon>Microbacteriaceae</taxon>
        <taxon>Mycetocola</taxon>
    </lineage>
</organism>
<dbReference type="InterPro" id="IPR050564">
    <property type="entry name" value="F420-G6PD/mer"/>
</dbReference>
<dbReference type="InterPro" id="IPR011251">
    <property type="entry name" value="Luciferase-like_dom"/>
</dbReference>
<proteinExistence type="predicted"/>
<gene>
    <name evidence="3" type="ORF">D9V29_13820</name>
</gene>
<dbReference type="SUPFAM" id="SSF51679">
    <property type="entry name" value="Bacterial luciferase-like"/>
    <property type="match status" value="1"/>
</dbReference>
<dbReference type="Proteomes" id="UP000270299">
    <property type="component" value="Unassembled WGS sequence"/>
</dbReference>
<dbReference type="OrthoDB" id="675245at2"/>
<keyword evidence="1" id="KW-0560">Oxidoreductase</keyword>
<reference evidence="3 4" key="1">
    <citation type="submission" date="2018-10" db="EMBL/GenBank/DDBJ databases">
        <authorList>
            <person name="Li J."/>
        </authorList>
    </citation>
    <scope>NUCLEOTIDE SEQUENCE [LARGE SCALE GENOMIC DNA]</scope>
    <source>
        <strain evidence="3 4">CCTCC AB209002</strain>
    </source>
</reference>